<dbReference type="InterPro" id="IPR004013">
    <property type="entry name" value="PHP_dom"/>
</dbReference>
<dbReference type="PANTHER" id="PTHR42924:SF3">
    <property type="entry name" value="POLYMERASE_HISTIDINOL PHOSPHATASE N-TERMINAL DOMAIN-CONTAINING PROTEIN"/>
    <property type="match status" value="1"/>
</dbReference>
<dbReference type="Proteomes" id="UP000287410">
    <property type="component" value="Unassembled WGS sequence"/>
</dbReference>
<dbReference type="CDD" id="cd07438">
    <property type="entry name" value="PHP_HisPPase_AMP"/>
    <property type="match status" value="1"/>
</dbReference>
<reference evidence="2 3" key="1">
    <citation type="journal article" date="2018" name="Front. Microbiol.">
        <title>Genome-Based Analysis Reveals the Taxonomy and Diversity of the Family Idiomarinaceae.</title>
        <authorList>
            <person name="Liu Y."/>
            <person name="Lai Q."/>
            <person name="Shao Z."/>
        </authorList>
    </citation>
    <scope>NUCLEOTIDE SEQUENCE [LARGE SCALE GENOMIC DNA]</scope>
    <source>
        <strain evidence="2 3">GBSy1</strain>
    </source>
</reference>
<dbReference type="PANTHER" id="PTHR42924">
    <property type="entry name" value="EXONUCLEASE"/>
    <property type="match status" value="1"/>
</dbReference>
<keyword evidence="3" id="KW-1185">Reference proteome</keyword>
<evidence type="ECO:0000313" key="2">
    <source>
        <dbReference type="EMBL" id="RUO28877.1"/>
    </source>
</evidence>
<feature type="domain" description="Polymerase/histidinol phosphatase N-terminal" evidence="1">
    <location>
        <begin position="3"/>
        <end position="72"/>
    </location>
</feature>
<evidence type="ECO:0000259" key="1">
    <source>
        <dbReference type="SMART" id="SM00481"/>
    </source>
</evidence>
<dbReference type="RefSeq" id="WP_126789813.1">
    <property type="nucleotide sequence ID" value="NZ_PIPN01000005.1"/>
</dbReference>
<gene>
    <name evidence="2" type="ORF">CWE12_11270</name>
</gene>
<proteinExistence type="predicted"/>
<accession>A0ABY0BX16</accession>
<dbReference type="EMBL" id="PIPN01000005">
    <property type="protein sequence ID" value="RUO28877.1"/>
    <property type="molecule type" value="Genomic_DNA"/>
</dbReference>
<comment type="caution">
    <text evidence="2">The sequence shown here is derived from an EMBL/GenBank/DDBJ whole genome shotgun (WGS) entry which is preliminary data.</text>
</comment>
<dbReference type="Pfam" id="PF02811">
    <property type="entry name" value="PHP"/>
    <property type="match status" value="1"/>
</dbReference>
<sequence>MKIDLHMHSTASDGSLTPGELVERAHNLHVEVISITDHDSVAGIAEARQRAAKLTGGVVPQIVTGIELSSRWQGHEIHVLGWCFDLDNTALTELIAAQQMARQERAEQMIDKLSKQQIDEGCLQSVRARQDNADEVITRKHLADALVAGGYVATVDEAFKRYLGKGNCAYVAPQWCSLEDAVGAIQAAGGVTSLAHPLAYQLSSKWLKRLLAAYKDVGGEALEVASGQQAPQQRMQLAQLANDYTLLSSVGSDFHGPGRWRELGRNLSLPDGCRPVWQHWDLSTLVRDQRH</sequence>
<name>A0ABY0BX16_9GAMM</name>
<dbReference type="InterPro" id="IPR003141">
    <property type="entry name" value="Pol/His_phosphatase_N"/>
</dbReference>
<dbReference type="Gene3D" id="1.10.150.650">
    <property type="match status" value="1"/>
</dbReference>
<protein>
    <recommendedName>
        <fullName evidence="1">Polymerase/histidinol phosphatase N-terminal domain-containing protein</fullName>
    </recommendedName>
</protein>
<dbReference type="SMART" id="SM00481">
    <property type="entry name" value="POLIIIAc"/>
    <property type="match status" value="1"/>
</dbReference>
<dbReference type="InterPro" id="IPR052018">
    <property type="entry name" value="PHP_domain"/>
</dbReference>
<dbReference type="Gene3D" id="3.20.20.140">
    <property type="entry name" value="Metal-dependent hydrolases"/>
    <property type="match status" value="1"/>
</dbReference>
<evidence type="ECO:0000313" key="3">
    <source>
        <dbReference type="Proteomes" id="UP000287410"/>
    </source>
</evidence>
<organism evidence="2 3">
    <name type="scientific">Aliidiomarina sedimenti</name>
    <dbReference type="NCBI Taxonomy" id="1933879"/>
    <lineage>
        <taxon>Bacteria</taxon>
        <taxon>Pseudomonadati</taxon>
        <taxon>Pseudomonadota</taxon>
        <taxon>Gammaproteobacteria</taxon>
        <taxon>Alteromonadales</taxon>
        <taxon>Idiomarinaceae</taxon>
        <taxon>Aliidiomarina</taxon>
    </lineage>
</organism>
<dbReference type="SUPFAM" id="SSF89550">
    <property type="entry name" value="PHP domain-like"/>
    <property type="match status" value="1"/>
</dbReference>
<dbReference type="InterPro" id="IPR016195">
    <property type="entry name" value="Pol/histidinol_Pase-like"/>
</dbReference>